<keyword evidence="4" id="KW-0343">GTPase activation</keyword>
<evidence type="ECO:0000256" key="2">
    <source>
        <dbReference type="ARBA" id="ARBA00004555"/>
    </source>
</evidence>
<evidence type="ECO:0000256" key="10">
    <source>
        <dbReference type="ARBA" id="ARBA00064439"/>
    </source>
</evidence>
<comment type="subunit">
    <text evidence="10">Interacts (via Rab-GAP TBC domain) with ANK2 (via death domain).</text>
</comment>
<proteinExistence type="predicted"/>
<dbReference type="Ensembl" id="ENSECAT00000012950.3">
    <property type="protein sequence ID" value="ENSECAP00000010239.3"/>
    <property type="gene ID" value="ENSECAG00000012380.5"/>
</dbReference>
<reference evidence="16" key="2">
    <citation type="submission" date="2025-08" db="UniProtKB">
        <authorList>
            <consortium name="Ensembl"/>
        </authorList>
    </citation>
    <scope>IDENTIFICATION</scope>
    <source>
        <strain evidence="16">Thoroughbred</strain>
    </source>
</reference>
<dbReference type="FunFam" id="1.10.472.80:FF:000007">
    <property type="entry name" value="Rab GTPase-activating protein 1 isoform X1"/>
    <property type="match status" value="1"/>
</dbReference>
<dbReference type="InterPro" id="IPR035969">
    <property type="entry name" value="Rab-GAP_TBC_sf"/>
</dbReference>
<gene>
    <name evidence="16 18" type="primary">RABGAP1L</name>
</gene>
<dbReference type="InterPro" id="IPR011993">
    <property type="entry name" value="PH-like_dom_sf"/>
</dbReference>
<evidence type="ECO:0000313" key="18">
    <source>
        <dbReference type="VGNC" id="VGNC:58229"/>
    </source>
</evidence>
<evidence type="ECO:0000256" key="7">
    <source>
        <dbReference type="ARBA" id="ARBA00022927"/>
    </source>
</evidence>
<dbReference type="SUPFAM" id="SSF50729">
    <property type="entry name" value="PH domain-like"/>
    <property type="match status" value="1"/>
</dbReference>
<dbReference type="InterPro" id="IPR006020">
    <property type="entry name" value="PTB/PI_dom"/>
</dbReference>
<keyword evidence="17" id="KW-1185">Reference proteome</keyword>
<evidence type="ECO:0000256" key="13">
    <source>
        <dbReference type="SAM" id="MobiDB-lite"/>
    </source>
</evidence>
<dbReference type="PROSITE" id="PS50086">
    <property type="entry name" value="TBC_RABGAP"/>
    <property type="match status" value="1"/>
</dbReference>
<name>F6SS78_HORSE</name>
<sequence>MEVRASLQKVSGSSDSVATQNSEEFVVVSQHADDTSTKHDEKPELKIVSNGDEQLEKAMEEILRDSEKGQNSLLVDSQSSSEISDHSFGDVSTSQINKPSLQLILDPSNTEISTPRPSSPSGLPEEDSVLFNKLTYLGCMKVSSPRNEVEALRAMATMKSSSQYPFPVTLYVPNVPEGSVRIIDQSSNVEIASFPIYKVLFCARGHDGTTESNCFAFTESSHGSEEFQIHVFSCEIKEAVSRILYSFCTAFKRSSRQVSDVKDSVIPTPDSDVFTFSVSLEVKEDDGKGNFSPVPKDRDKFYFKLKQGIEKKLVITVQQLSNKELAIERCFGMLLSPGRNVKNSDMHLLDMESMGKSYDGRAYVITGMWNPNAPIFLALNEETPKDKRVYMTVAVDMVVTEVVEPVRFLLETVVRVYPANERFWYFSRKTFTETFFMRLKQSEGKGHTNAGDAIYEVVSLQRESEKEEPVTPTSGGGPMSPQEDEAEEESDNELSSGTGDVSKDCPEKILYSWGELLGRWHSNLGARPKGLSTLVKSGVPEALRAEVWQLLAGCHDNQAMLDRYRLLITKDSAQESVITRDIHRTFPAHDYFKDTRGDGQESLYKICKAYSVYDEDIGYCQGQSFLAAVLLLHMPEEQAFCVLVKIMYDYGLRDLYKNNFEDLHCKFYQLERLMQEQLPDLHSHFCDLNLEAHMYASQWFLTLFTAKFPLCMVFHIIDLLLCEGLNIIFHVALALLKTSKEDLLQADFEGALKFFRVQLPKRYRAEENARRLMEQACNIKVPTKKLKKYEKEYQTMRESQLQQEDPMDRYKRENRRLQEASMRLEQENDDLAHELVTSKIICSQLSTRLEKQQAASKEELEVVKGKMMACKHCSDIFSKEGTLKPATITREAPRVESDDEKDSLKKQLREMELELAQTKLQLVEAKCKIQELEHQRGALMNEIQAAKNSWFSKTLNSIKTATGTQPLQLPQPTQPPKEST</sequence>
<dbReference type="Bgee" id="ENSECAG00000012380">
    <property type="expression patterns" value="Expressed in brainstem and 23 other cell types or tissues"/>
</dbReference>
<evidence type="ECO:0000259" key="14">
    <source>
        <dbReference type="PROSITE" id="PS01179"/>
    </source>
</evidence>
<evidence type="ECO:0000256" key="12">
    <source>
        <dbReference type="SAM" id="Coils"/>
    </source>
</evidence>
<dbReference type="Pfam" id="PF00640">
    <property type="entry name" value="PID"/>
    <property type="match status" value="1"/>
</dbReference>
<dbReference type="ExpressionAtlas" id="F6SS78">
    <property type="expression patterns" value="baseline"/>
</dbReference>
<evidence type="ECO:0000313" key="16">
    <source>
        <dbReference type="Ensembl" id="ENSECAP00000010239.3"/>
    </source>
</evidence>
<feature type="coiled-coil region" evidence="12">
    <location>
        <begin position="894"/>
        <end position="949"/>
    </location>
</feature>
<evidence type="ECO:0000256" key="4">
    <source>
        <dbReference type="ARBA" id="ARBA00022468"/>
    </source>
</evidence>
<comment type="function">
    <text evidence="9">GTP-hydrolysis activating protein (GAP) for small GTPase RAB22A, converting active RAB22A-GTP to the inactive form RAB22A-GDP. Plays a role in endocytosis and intracellular protein transport. Recruited by ANK2 to phosphatidylinositol 3-phosphate (PI3P)-positive early endosomes, where it inactivates RAB22A, and promotes polarized trafficking to the leading edge of the migrating cells. Part of the ANK2/RABGAP1L complex which is required for the polarized recycling of fibronectin receptor ITGA5 ITGB1 to the plasma membrane that enables continuous directional cell migration.</text>
</comment>
<dbReference type="SUPFAM" id="SSF47923">
    <property type="entry name" value="Ypt/Rab-GAP domain of gyp1p"/>
    <property type="match status" value="2"/>
</dbReference>
<organism evidence="16 17">
    <name type="scientific">Equus caballus</name>
    <name type="common">Horse</name>
    <dbReference type="NCBI Taxonomy" id="9796"/>
    <lineage>
        <taxon>Eukaryota</taxon>
        <taxon>Metazoa</taxon>
        <taxon>Chordata</taxon>
        <taxon>Craniata</taxon>
        <taxon>Vertebrata</taxon>
        <taxon>Euteleostomi</taxon>
        <taxon>Mammalia</taxon>
        <taxon>Eutheria</taxon>
        <taxon>Laurasiatheria</taxon>
        <taxon>Perissodactyla</taxon>
        <taxon>Equidae</taxon>
        <taxon>Equus</taxon>
    </lineage>
</organism>
<feature type="region of interest" description="Disordered" evidence="13">
    <location>
        <begin position="1"/>
        <end position="125"/>
    </location>
</feature>
<dbReference type="GeneTree" id="ENSGT00940000154611"/>
<dbReference type="GO" id="GO:0006897">
    <property type="term" value="P:endocytosis"/>
    <property type="evidence" value="ECO:0007669"/>
    <property type="project" value="UniProtKB-KW"/>
</dbReference>
<comment type="subcellular location">
    <subcellularLocation>
        <location evidence="1">Early endosome</location>
    </subcellularLocation>
    <subcellularLocation>
        <location evidence="2">Golgi apparatus</location>
    </subcellularLocation>
</comment>
<dbReference type="FunFam" id="2.30.29.30:FF:000202">
    <property type="entry name" value="rab GTPase-activating protein 1-like isoform X1"/>
    <property type="match status" value="1"/>
</dbReference>
<evidence type="ECO:0000313" key="17">
    <source>
        <dbReference type="Proteomes" id="UP000002281"/>
    </source>
</evidence>
<dbReference type="Gene3D" id="2.30.29.30">
    <property type="entry name" value="Pleckstrin-homology domain (PH domain)/Phosphotyrosine-binding domain (PTB)"/>
    <property type="match status" value="1"/>
</dbReference>
<dbReference type="SMART" id="SM00164">
    <property type="entry name" value="TBC"/>
    <property type="match status" value="1"/>
</dbReference>
<dbReference type="GO" id="GO:0005096">
    <property type="term" value="F:GTPase activator activity"/>
    <property type="evidence" value="ECO:0007669"/>
    <property type="project" value="UniProtKB-KW"/>
</dbReference>
<evidence type="ECO:0000259" key="15">
    <source>
        <dbReference type="PROSITE" id="PS50086"/>
    </source>
</evidence>
<dbReference type="PANTHER" id="PTHR47219:SF7">
    <property type="entry name" value="RAB GTPASE-ACTIVATING PROTEIN 1-LIKE"/>
    <property type="match status" value="1"/>
</dbReference>
<dbReference type="Gene3D" id="1.10.472.80">
    <property type="entry name" value="Ypt/Rab-GAP domain of gyp1p, domain 3"/>
    <property type="match status" value="1"/>
</dbReference>
<keyword evidence="8" id="KW-0333">Golgi apparatus</keyword>
<dbReference type="InterPro" id="IPR050302">
    <property type="entry name" value="Rab_GAP_TBC_domain"/>
</dbReference>
<dbReference type="GO" id="GO:0031267">
    <property type="term" value="F:small GTPase binding"/>
    <property type="evidence" value="ECO:0007669"/>
    <property type="project" value="UniProtKB-ARBA"/>
</dbReference>
<feature type="region of interest" description="Disordered" evidence="13">
    <location>
        <begin position="461"/>
        <end position="503"/>
    </location>
</feature>
<feature type="compositionally biased region" description="Polar residues" evidence="13">
    <location>
        <begin position="90"/>
        <end position="100"/>
    </location>
</feature>
<feature type="compositionally biased region" description="Polar residues" evidence="13">
    <location>
        <begin position="8"/>
        <end position="23"/>
    </location>
</feature>
<dbReference type="GO" id="GO:0015031">
    <property type="term" value="P:protein transport"/>
    <property type="evidence" value="ECO:0007669"/>
    <property type="project" value="UniProtKB-KW"/>
</dbReference>
<keyword evidence="5" id="KW-0254">Endocytosis</keyword>
<evidence type="ECO:0000256" key="11">
    <source>
        <dbReference type="ARBA" id="ARBA00069331"/>
    </source>
</evidence>
<feature type="compositionally biased region" description="Basic and acidic residues" evidence="13">
    <location>
        <begin position="31"/>
        <end position="45"/>
    </location>
</feature>
<keyword evidence="12" id="KW-0175">Coiled coil</keyword>
<dbReference type="Pfam" id="PF12473">
    <property type="entry name" value="DUF3694"/>
    <property type="match status" value="1"/>
</dbReference>
<evidence type="ECO:0000256" key="8">
    <source>
        <dbReference type="ARBA" id="ARBA00023034"/>
    </source>
</evidence>
<dbReference type="InterPro" id="IPR022164">
    <property type="entry name" value="Kinesin-like"/>
</dbReference>
<feature type="compositionally biased region" description="Low complexity" evidence="13">
    <location>
        <begin position="72"/>
        <end position="82"/>
    </location>
</feature>
<dbReference type="FunFam" id="1.10.10.750:FF:000004">
    <property type="entry name" value="Putative rab gtpase-activating protein 1"/>
    <property type="match status" value="1"/>
</dbReference>
<dbReference type="PANTHER" id="PTHR47219">
    <property type="entry name" value="RAB GTPASE-ACTIVATING PROTEIN 1-LIKE"/>
    <property type="match status" value="1"/>
</dbReference>
<accession>F6SS78</accession>
<dbReference type="AlphaFoldDB" id="F6SS78"/>
<evidence type="ECO:0000256" key="6">
    <source>
        <dbReference type="ARBA" id="ARBA00022753"/>
    </source>
</evidence>
<dbReference type="CDD" id="cd01211">
    <property type="entry name" value="PTB_Rab6GAP"/>
    <property type="match status" value="1"/>
</dbReference>
<dbReference type="PROSITE" id="PS01179">
    <property type="entry name" value="PID"/>
    <property type="match status" value="1"/>
</dbReference>
<feature type="compositionally biased region" description="Acidic residues" evidence="13">
    <location>
        <begin position="482"/>
        <end position="492"/>
    </location>
</feature>
<feature type="compositionally biased region" description="Polar residues" evidence="13">
    <location>
        <begin position="107"/>
        <end position="121"/>
    </location>
</feature>
<dbReference type="VGNC" id="VGNC:58229">
    <property type="gene designation" value="RABGAP1L"/>
</dbReference>
<reference evidence="16 17" key="1">
    <citation type="journal article" date="2009" name="Science">
        <title>Genome sequence, comparative analysis, and population genetics of the domestic horse.</title>
        <authorList>
            <consortium name="Broad Institute Genome Sequencing Platform"/>
            <consortium name="Broad Institute Whole Genome Assembly Team"/>
            <person name="Wade C.M."/>
            <person name="Giulotto E."/>
            <person name="Sigurdsson S."/>
            <person name="Zoli M."/>
            <person name="Gnerre S."/>
            <person name="Imsland F."/>
            <person name="Lear T.L."/>
            <person name="Adelson D.L."/>
            <person name="Bailey E."/>
            <person name="Bellone R.R."/>
            <person name="Bloecker H."/>
            <person name="Distl O."/>
            <person name="Edgar R.C."/>
            <person name="Garber M."/>
            <person name="Leeb T."/>
            <person name="Mauceli E."/>
            <person name="MacLeod J.N."/>
            <person name="Penedo M.C.T."/>
            <person name="Raison J.M."/>
            <person name="Sharpe T."/>
            <person name="Vogel J."/>
            <person name="Andersson L."/>
            <person name="Antczak D.F."/>
            <person name="Biagi T."/>
            <person name="Binns M.M."/>
            <person name="Chowdhary B.P."/>
            <person name="Coleman S.J."/>
            <person name="Della Valle G."/>
            <person name="Fryc S."/>
            <person name="Guerin G."/>
            <person name="Hasegawa T."/>
            <person name="Hill E.W."/>
            <person name="Jurka J."/>
            <person name="Kiialainen A."/>
            <person name="Lindgren G."/>
            <person name="Liu J."/>
            <person name="Magnani E."/>
            <person name="Mickelson J.R."/>
            <person name="Murray J."/>
            <person name="Nergadze S.G."/>
            <person name="Onofrio R."/>
            <person name="Pedroni S."/>
            <person name="Piras M.F."/>
            <person name="Raudsepp T."/>
            <person name="Rocchi M."/>
            <person name="Roeed K.H."/>
            <person name="Ryder O.A."/>
            <person name="Searle S."/>
            <person name="Skow L."/>
            <person name="Swinburne J.E."/>
            <person name="Syvaenen A.C."/>
            <person name="Tozaki T."/>
            <person name="Valberg S.J."/>
            <person name="Vaudin M."/>
            <person name="White J.R."/>
            <person name="Zody M.C."/>
            <person name="Lander E.S."/>
            <person name="Lindblad-Toh K."/>
        </authorList>
    </citation>
    <scope>NUCLEOTIDE SEQUENCE [LARGE SCALE GENOMIC DNA]</scope>
    <source>
        <strain evidence="16 17">Thoroughbred</strain>
    </source>
</reference>
<evidence type="ECO:0000256" key="3">
    <source>
        <dbReference type="ARBA" id="ARBA00022448"/>
    </source>
</evidence>
<dbReference type="Proteomes" id="UP000002281">
    <property type="component" value="Chromosome 5"/>
</dbReference>
<keyword evidence="6" id="KW-0967">Endosome</keyword>
<dbReference type="GO" id="GO:0005794">
    <property type="term" value="C:Golgi apparatus"/>
    <property type="evidence" value="ECO:0007669"/>
    <property type="project" value="UniProtKB-SubCell"/>
</dbReference>
<dbReference type="InterPro" id="IPR000195">
    <property type="entry name" value="Rab-GAP-TBC_dom"/>
</dbReference>
<feature type="coiled-coil region" evidence="12">
    <location>
        <begin position="807"/>
        <end position="834"/>
    </location>
</feature>
<dbReference type="GO" id="GO:0005769">
    <property type="term" value="C:early endosome"/>
    <property type="evidence" value="ECO:0007669"/>
    <property type="project" value="UniProtKB-SubCell"/>
</dbReference>
<dbReference type="SMART" id="SM00462">
    <property type="entry name" value="PTB"/>
    <property type="match status" value="1"/>
</dbReference>
<feature type="region of interest" description="Disordered" evidence="13">
    <location>
        <begin position="961"/>
        <end position="980"/>
    </location>
</feature>
<evidence type="ECO:0000256" key="5">
    <source>
        <dbReference type="ARBA" id="ARBA00022583"/>
    </source>
</evidence>
<reference evidence="16" key="3">
    <citation type="submission" date="2025-09" db="UniProtKB">
        <authorList>
            <consortium name="Ensembl"/>
        </authorList>
    </citation>
    <scope>IDENTIFICATION</scope>
    <source>
        <strain evidence="16">Thoroughbred</strain>
    </source>
</reference>
<dbReference type="Pfam" id="PF00566">
    <property type="entry name" value="RabGAP-TBC"/>
    <property type="match status" value="1"/>
</dbReference>
<dbReference type="FunFam" id="1.10.8.270:FF:000001">
    <property type="entry name" value="TBC1 domain family member 1"/>
    <property type="match status" value="1"/>
</dbReference>
<dbReference type="Gene3D" id="1.10.8.270">
    <property type="entry name" value="putative rabgap domain of human tbc1 domain family member 14 like domains"/>
    <property type="match status" value="1"/>
</dbReference>
<evidence type="ECO:0000256" key="1">
    <source>
        <dbReference type="ARBA" id="ARBA00004412"/>
    </source>
</evidence>
<keyword evidence="3" id="KW-0813">Transport</keyword>
<feature type="compositionally biased region" description="Basic and acidic residues" evidence="13">
    <location>
        <begin position="54"/>
        <end position="68"/>
    </location>
</feature>
<dbReference type="Gene3D" id="1.10.10.750">
    <property type="entry name" value="Ypt/Rab-GAP domain of gyp1p, domain 1"/>
    <property type="match status" value="1"/>
</dbReference>
<protein>
    <recommendedName>
        <fullName evidence="11">Rab GTPase-activating protein 1-like</fullName>
    </recommendedName>
</protein>
<keyword evidence="7" id="KW-0653">Protein transport</keyword>
<feature type="domain" description="PID" evidence="14">
    <location>
        <begin position="136"/>
        <end position="251"/>
    </location>
</feature>
<feature type="domain" description="Rab-GAP TBC" evidence="15">
    <location>
        <begin position="538"/>
        <end position="724"/>
    </location>
</feature>
<evidence type="ECO:0000256" key="9">
    <source>
        <dbReference type="ARBA" id="ARBA00059592"/>
    </source>
</evidence>